<dbReference type="HOGENOM" id="CLU_3384379_0_0_6"/>
<dbReference type="AlphaFoldDB" id="Q5E192"/>
<reference evidence="1 2" key="1">
    <citation type="journal article" date="2005" name="Proc. Natl. Acad. Sci. U.S.A.">
        <title>Complete genome sequence of Vibrio fischeri: a symbiotic bacterium with pathogenic congeners.</title>
        <authorList>
            <person name="Ruby E.G."/>
            <person name="Urbanowski M."/>
            <person name="Campbell J."/>
            <person name="Dunn A."/>
            <person name="Faini M."/>
            <person name="Gunsalus R."/>
            <person name="Lostroh P."/>
            <person name="Lupp C."/>
            <person name="McCann J."/>
            <person name="Millikan D."/>
            <person name="Schaefer A."/>
            <person name="Stabb E."/>
            <person name="Stevens A."/>
            <person name="Visick K."/>
            <person name="Whistler C."/>
            <person name="Greenberg E.P."/>
        </authorList>
    </citation>
    <scope>NUCLEOTIDE SEQUENCE [LARGE SCALE GENOMIC DNA]</scope>
    <source>
        <strain evidence="2">ATCC 700601 / ES114</strain>
    </source>
</reference>
<name>Q5E192_ALIF1</name>
<dbReference type="EMBL" id="CP000021">
    <property type="protein sequence ID" value="AAW87204.1"/>
    <property type="molecule type" value="Genomic_DNA"/>
</dbReference>
<dbReference type="EnsemblBacteria" id="AAW87204">
    <property type="protein sequence ID" value="AAW87204"/>
    <property type="gene ID" value="VF_A0134"/>
</dbReference>
<evidence type="ECO:0000313" key="1">
    <source>
        <dbReference type="EMBL" id="AAW87204.1"/>
    </source>
</evidence>
<dbReference type="KEGG" id="vfi:VF_A0134"/>
<reference evidence="1 2" key="2">
    <citation type="journal article" date="2008" name="BMC Genomics">
        <title>Comparative genomics-based investigation of resequencing targets in Vibrio fischeri: focus on point miscalls and artefactual expansions.</title>
        <authorList>
            <person name="Mandel M.J."/>
            <person name="Stabb E.V."/>
            <person name="Ruby E.G."/>
        </authorList>
    </citation>
    <scope>NUCLEOTIDE SEQUENCE [LARGE SCALE GENOMIC DNA]</scope>
    <source>
        <strain evidence="2">ATCC 700601 / ES114</strain>
    </source>
</reference>
<dbReference type="Proteomes" id="UP000000537">
    <property type="component" value="Chromosome II"/>
</dbReference>
<sequence length="33" mass="3718">MKQQLLALINSPDCNPYSEAFCGLVEPLVYCEE</sequence>
<evidence type="ECO:0000313" key="2">
    <source>
        <dbReference type="Proteomes" id="UP000000537"/>
    </source>
</evidence>
<keyword evidence="2" id="KW-1185">Reference proteome</keyword>
<gene>
    <name evidence="1" type="ordered locus">VF_A0134</name>
</gene>
<dbReference type="STRING" id="312309.VF_A0134"/>
<proteinExistence type="predicted"/>
<accession>Q5E192</accession>
<organism evidence="1 2">
    <name type="scientific">Aliivibrio fischeri (strain ATCC 700601 / ES114)</name>
    <name type="common">Vibrio fischeri</name>
    <dbReference type="NCBI Taxonomy" id="312309"/>
    <lineage>
        <taxon>Bacteria</taxon>
        <taxon>Pseudomonadati</taxon>
        <taxon>Pseudomonadota</taxon>
        <taxon>Gammaproteobacteria</taxon>
        <taxon>Vibrionales</taxon>
        <taxon>Vibrionaceae</taxon>
        <taxon>Aliivibrio</taxon>
    </lineage>
</organism>
<protein>
    <submittedName>
        <fullName evidence="1">Uncharacterized protein</fullName>
    </submittedName>
</protein>